<keyword evidence="5" id="KW-1185">Reference proteome</keyword>
<reference evidence="4 5" key="1">
    <citation type="submission" date="2023-12" db="EMBL/GenBank/DDBJ databases">
        <title>Description of Novel Strain Fulvimarina sp. 2208YS6-2-32 isolated from Uroteuthis (Photololigo) edulis.</title>
        <authorList>
            <person name="Park J.-S."/>
        </authorList>
    </citation>
    <scope>NUCLEOTIDE SEQUENCE [LARGE SCALE GENOMIC DNA]</scope>
    <source>
        <strain evidence="4 5">2208YS6-2-32</strain>
    </source>
</reference>
<dbReference type="PROSITE" id="PS51186">
    <property type="entry name" value="GNAT"/>
    <property type="match status" value="1"/>
</dbReference>
<dbReference type="InterPro" id="IPR016181">
    <property type="entry name" value="Acyl_CoA_acyltransferase"/>
</dbReference>
<dbReference type="Proteomes" id="UP001294412">
    <property type="component" value="Unassembled WGS sequence"/>
</dbReference>
<dbReference type="Pfam" id="PF00583">
    <property type="entry name" value="Acetyltransf_1"/>
    <property type="match status" value="1"/>
</dbReference>
<evidence type="ECO:0000256" key="2">
    <source>
        <dbReference type="ARBA" id="ARBA00023315"/>
    </source>
</evidence>
<accession>A0ABU5I4V4</accession>
<keyword evidence="2 4" id="KW-0012">Acyltransferase</keyword>
<proteinExistence type="predicted"/>
<dbReference type="GO" id="GO:0016746">
    <property type="term" value="F:acyltransferase activity"/>
    <property type="evidence" value="ECO:0007669"/>
    <property type="project" value="UniProtKB-KW"/>
</dbReference>
<name>A0ABU5I4V4_9HYPH</name>
<organism evidence="4 5">
    <name type="scientific">Fulvimarina uroteuthidis</name>
    <dbReference type="NCBI Taxonomy" id="3098149"/>
    <lineage>
        <taxon>Bacteria</taxon>
        <taxon>Pseudomonadati</taxon>
        <taxon>Pseudomonadota</taxon>
        <taxon>Alphaproteobacteria</taxon>
        <taxon>Hyphomicrobiales</taxon>
        <taxon>Aurantimonadaceae</taxon>
        <taxon>Fulvimarina</taxon>
    </lineage>
</organism>
<evidence type="ECO:0000256" key="1">
    <source>
        <dbReference type="ARBA" id="ARBA00022679"/>
    </source>
</evidence>
<dbReference type="Gene3D" id="3.40.630.30">
    <property type="match status" value="1"/>
</dbReference>
<dbReference type="InterPro" id="IPR050832">
    <property type="entry name" value="Bact_Acetyltransf"/>
</dbReference>
<dbReference type="SUPFAM" id="SSF55729">
    <property type="entry name" value="Acyl-CoA N-acyltransferases (Nat)"/>
    <property type="match status" value="1"/>
</dbReference>
<dbReference type="PANTHER" id="PTHR43877:SF1">
    <property type="entry name" value="ACETYLTRANSFERASE"/>
    <property type="match status" value="1"/>
</dbReference>
<protein>
    <submittedName>
        <fullName evidence="4">N-acetyltransferase</fullName>
        <ecNumber evidence="4">2.3.1.-</ecNumber>
    </submittedName>
</protein>
<evidence type="ECO:0000313" key="4">
    <source>
        <dbReference type="EMBL" id="MDY8109191.1"/>
    </source>
</evidence>
<gene>
    <name evidence="4" type="ORF">U0C82_08545</name>
</gene>
<evidence type="ECO:0000313" key="5">
    <source>
        <dbReference type="Proteomes" id="UP001294412"/>
    </source>
</evidence>
<feature type="domain" description="N-acetyltransferase" evidence="3">
    <location>
        <begin position="29"/>
        <end position="173"/>
    </location>
</feature>
<evidence type="ECO:0000259" key="3">
    <source>
        <dbReference type="PROSITE" id="PS51186"/>
    </source>
</evidence>
<comment type="caution">
    <text evidence="4">The sequence shown here is derived from an EMBL/GenBank/DDBJ whole genome shotgun (WGS) entry which is preliminary data.</text>
</comment>
<dbReference type="EMBL" id="JAXLPB010000002">
    <property type="protein sequence ID" value="MDY8109191.1"/>
    <property type="molecule type" value="Genomic_DNA"/>
</dbReference>
<sequence>MSPFSKPVEHQCAVFVTAGPQRPVPMSDVVYRPEAPRDGAAIEAIAREAFGPGRYARAAERVRELHAACATLCFVAELGGEIVGSVRLSALRNRDERAVMLGPLAVRPHLKGRGIGKALLRLAADAARKQAFAAIYLVGDSPYYGLLGYRVAAPGRISLPRPVDPSRVLVLEL</sequence>
<dbReference type="EC" id="2.3.1.-" evidence="4"/>
<dbReference type="RefSeq" id="WP_322186644.1">
    <property type="nucleotide sequence ID" value="NZ_JAXLPB010000002.1"/>
</dbReference>
<dbReference type="PANTHER" id="PTHR43877">
    <property type="entry name" value="AMINOALKYLPHOSPHONATE N-ACETYLTRANSFERASE-RELATED-RELATED"/>
    <property type="match status" value="1"/>
</dbReference>
<keyword evidence="1 4" id="KW-0808">Transferase</keyword>
<dbReference type="InterPro" id="IPR000182">
    <property type="entry name" value="GNAT_dom"/>
</dbReference>
<dbReference type="CDD" id="cd04301">
    <property type="entry name" value="NAT_SF"/>
    <property type="match status" value="1"/>
</dbReference>